<dbReference type="eggNOG" id="ENOG502SNCJ">
    <property type="taxonomic scope" value="Eukaryota"/>
</dbReference>
<dbReference type="InterPro" id="IPR000182">
    <property type="entry name" value="GNAT_dom"/>
</dbReference>
<organism evidence="3 4">
    <name type="scientific">Capronia coronata CBS 617.96</name>
    <dbReference type="NCBI Taxonomy" id="1182541"/>
    <lineage>
        <taxon>Eukaryota</taxon>
        <taxon>Fungi</taxon>
        <taxon>Dikarya</taxon>
        <taxon>Ascomycota</taxon>
        <taxon>Pezizomycotina</taxon>
        <taxon>Eurotiomycetes</taxon>
        <taxon>Chaetothyriomycetidae</taxon>
        <taxon>Chaetothyriales</taxon>
        <taxon>Herpotrichiellaceae</taxon>
        <taxon>Capronia</taxon>
    </lineage>
</organism>
<dbReference type="RefSeq" id="XP_007725662.1">
    <property type="nucleotide sequence ID" value="XM_007727472.1"/>
</dbReference>
<dbReference type="GeneID" id="19161461"/>
<dbReference type="PANTHER" id="PTHR43792">
    <property type="entry name" value="GNAT FAMILY, PUTATIVE (AFU_ORTHOLOGUE AFUA_3G00765)-RELATED-RELATED"/>
    <property type="match status" value="1"/>
</dbReference>
<dbReference type="SUPFAM" id="SSF55729">
    <property type="entry name" value="Acyl-CoA N-acyltransferases (Nat)"/>
    <property type="match status" value="1"/>
</dbReference>
<proteinExistence type="predicted"/>
<dbReference type="GO" id="GO:0016747">
    <property type="term" value="F:acyltransferase activity, transferring groups other than amino-acyl groups"/>
    <property type="evidence" value="ECO:0007669"/>
    <property type="project" value="InterPro"/>
</dbReference>
<dbReference type="OrthoDB" id="4072826at2759"/>
<accession>W9YVB5</accession>
<dbReference type="EMBL" id="AMWN01000005">
    <property type="protein sequence ID" value="EXJ86224.1"/>
    <property type="molecule type" value="Genomic_DNA"/>
</dbReference>
<dbReference type="InterPro" id="IPR051531">
    <property type="entry name" value="N-acetyltransferase"/>
</dbReference>
<dbReference type="PANTHER" id="PTHR43792:SF1">
    <property type="entry name" value="N-ACETYLTRANSFERASE DOMAIN-CONTAINING PROTEIN"/>
    <property type="match status" value="1"/>
</dbReference>
<keyword evidence="4" id="KW-1185">Reference proteome</keyword>
<dbReference type="HOGENOM" id="CLU_095017_0_0_1"/>
<comment type="caution">
    <text evidence="3">The sequence shown here is derived from an EMBL/GenBank/DDBJ whole genome shotgun (WGS) entry which is preliminary data.</text>
</comment>
<sequence>MDSVVFTPRLKLTRVTTVERGGAELEWIHELRSNEKATWWSIQGRAKSLEDTEKAMQAYLASAPTTTTPEKEEGPTRPYRVAYAVHKLLDESTGSDSHSRDSVITGGRELEPQSTANKGRDVEQTNISTKPETEPQTEFIGMVTLTSLDTSSLALPEDLTLPKTHASTTTTTTTKETSTRDSILPVEIAYMFLPTGWGKGYATESVKAVFESCAKGRSFWTPFDSLYIRAIVNELNPPSMRVMDKTGMVKTGVYELIGRSVFLAGQWRDTHRLHIYARYLTWTEWDRGNDILLDHDHGHAMAGNLDPLSNVECRRR</sequence>
<protein>
    <recommendedName>
        <fullName evidence="2">N-acetyltransferase domain-containing protein</fullName>
    </recommendedName>
</protein>
<name>W9YVB5_9EURO</name>
<feature type="compositionally biased region" description="Polar residues" evidence="1">
    <location>
        <begin position="124"/>
        <end position="134"/>
    </location>
</feature>
<evidence type="ECO:0000313" key="4">
    <source>
        <dbReference type="Proteomes" id="UP000019484"/>
    </source>
</evidence>
<dbReference type="Pfam" id="PF13302">
    <property type="entry name" value="Acetyltransf_3"/>
    <property type="match status" value="1"/>
</dbReference>
<dbReference type="Proteomes" id="UP000019484">
    <property type="component" value="Unassembled WGS sequence"/>
</dbReference>
<dbReference type="Gene3D" id="3.40.630.30">
    <property type="match status" value="1"/>
</dbReference>
<evidence type="ECO:0000313" key="3">
    <source>
        <dbReference type="EMBL" id="EXJ86224.1"/>
    </source>
</evidence>
<feature type="region of interest" description="Disordered" evidence="1">
    <location>
        <begin position="90"/>
        <end position="134"/>
    </location>
</feature>
<gene>
    <name evidence="3" type="ORF">A1O1_06594</name>
</gene>
<evidence type="ECO:0000259" key="2">
    <source>
        <dbReference type="Pfam" id="PF13302"/>
    </source>
</evidence>
<evidence type="ECO:0000256" key="1">
    <source>
        <dbReference type="SAM" id="MobiDB-lite"/>
    </source>
</evidence>
<dbReference type="AlphaFoldDB" id="W9YVB5"/>
<reference evidence="3 4" key="1">
    <citation type="submission" date="2013-03" db="EMBL/GenBank/DDBJ databases">
        <title>The Genome Sequence of Capronia coronata CBS 617.96.</title>
        <authorList>
            <consortium name="The Broad Institute Genomics Platform"/>
            <person name="Cuomo C."/>
            <person name="de Hoog S."/>
            <person name="Gorbushina A."/>
            <person name="Walker B."/>
            <person name="Young S.K."/>
            <person name="Zeng Q."/>
            <person name="Gargeya S."/>
            <person name="Fitzgerald M."/>
            <person name="Haas B."/>
            <person name="Abouelleil A."/>
            <person name="Allen A.W."/>
            <person name="Alvarado L."/>
            <person name="Arachchi H.M."/>
            <person name="Berlin A.M."/>
            <person name="Chapman S.B."/>
            <person name="Gainer-Dewar J."/>
            <person name="Goldberg J."/>
            <person name="Griggs A."/>
            <person name="Gujja S."/>
            <person name="Hansen M."/>
            <person name="Howarth C."/>
            <person name="Imamovic A."/>
            <person name="Ireland A."/>
            <person name="Larimer J."/>
            <person name="McCowan C."/>
            <person name="Murphy C."/>
            <person name="Pearson M."/>
            <person name="Poon T.W."/>
            <person name="Priest M."/>
            <person name="Roberts A."/>
            <person name="Saif S."/>
            <person name="Shea T."/>
            <person name="Sisk P."/>
            <person name="Sykes S."/>
            <person name="Wortman J."/>
            <person name="Nusbaum C."/>
            <person name="Birren B."/>
        </authorList>
    </citation>
    <scope>NUCLEOTIDE SEQUENCE [LARGE SCALE GENOMIC DNA]</scope>
    <source>
        <strain evidence="3 4">CBS 617.96</strain>
    </source>
</reference>
<feature type="domain" description="N-acetyltransferase" evidence="2">
    <location>
        <begin position="177"/>
        <end position="249"/>
    </location>
</feature>
<dbReference type="InterPro" id="IPR016181">
    <property type="entry name" value="Acyl_CoA_acyltransferase"/>
</dbReference>